<gene>
    <name evidence="10" type="ORF">Lspi_2425</name>
</gene>
<organism evidence="10 11">
    <name type="scientific">Legionella spiritensis</name>
    <dbReference type="NCBI Taxonomy" id="452"/>
    <lineage>
        <taxon>Bacteria</taxon>
        <taxon>Pseudomonadati</taxon>
        <taxon>Pseudomonadota</taxon>
        <taxon>Gammaproteobacteria</taxon>
        <taxon>Legionellales</taxon>
        <taxon>Legionellaceae</taxon>
        <taxon>Legionella</taxon>
    </lineage>
</organism>
<evidence type="ECO:0000256" key="5">
    <source>
        <dbReference type="ARBA" id="ARBA00022856"/>
    </source>
</evidence>
<feature type="transmembrane region" description="Helical" evidence="8">
    <location>
        <begin position="455"/>
        <end position="478"/>
    </location>
</feature>
<evidence type="ECO:0000313" key="10">
    <source>
        <dbReference type="EMBL" id="KTD61795.1"/>
    </source>
</evidence>
<dbReference type="InterPro" id="IPR000109">
    <property type="entry name" value="POT_fam"/>
</dbReference>
<evidence type="ECO:0000256" key="3">
    <source>
        <dbReference type="ARBA" id="ARBA00022475"/>
    </source>
</evidence>
<evidence type="ECO:0000256" key="2">
    <source>
        <dbReference type="ARBA" id="ARBA00022448"/>
    </source>
</evidence>
<evidence type="ECO:0000256" key="6">
    <source>
        <dbReference type="ARBA" id="ARBA00022989"/>
    </source>
</evidence>
<dbReference type="EMBL" id="LNYX01000031">
    <property type="protein sequence ID" value="KTD61795.1"/>
    <property type="molecule type" value="Genomic_DNA"/>
</dbReference>
<comment type="caution">
    <text evidence="10">The sequence shown here is derived from an EMBL/GenBank/DDBJ whole genome shotgun (WGS) entry which is preliminary data.</text>
</comment>
<feature type="transmembrane region" description="Helical" evidence="8">
    <location>
        <begin position="56"/>
        <end position="75"/>
    </location>
</feature>
<feature type="transmembrane region" description="Helical" evidence="8">
    <location>
        <begin position="12"/>
        <end position="36"/>
    </location>
</feature>
<dbReference type="PANTHER" id="PTHR23517">
    <property type="entry name" value="RESISTANCE PROTEIN MDTM, PUTATIVE-RELATED-RELATED"/>
    <property type="match status" value="1"/>
</dbReference>
<dbReference type="InterPro" id="IPR020846">
    <property type="entry name" value="MFS_dom"/>
</dbReference>
<feature type="transmembrane region" description="Helical" evidence="8">
    <location>
        <begin position="215"/>
        <end position="234"/>
    </location>
</feature>
<feature type="transmembrane region" description="Helical" evidence="8">
    <location>
        <begin position="143"/>
        <end position="166"/>
    </location>
</feature>
<keyword evidence="4 8" id="KW-0812">Transmembrane</keyword>
<feature type="transmembrane region" description="Helical" evidence="8">
    <location>
        <begin position="271"/>
        <end position="288"/>
    </location>
</feature>
<reference evidence="10 11" key="1">
    <citation type="submission" date="2015-11" db="EMBL/GenBank/DDBJ databases">
        <title>Genomic analysis of 38 Legionella species identifies large and diverse effector repertoires.</title>
        <authorList>
            <person name="Burstein D."/>
            <person name="Amaro F."/>
            <person name="Zusman T."/>
            <person name="Lifshitz Z."/>
            <person name="Cohen O."/>
            <person name="Gilbert J.A."/>
            <person name="Pupko T."/>
            <person name="Shuman H.A."/>
            <person name="Segal G."/>
        </authorList>
    </citation>
    <scope>NUCLEOTIDE SEQUENCE [LARGE SCALE GENOMIC DNA]</scope>
    <source>
        <strain evidence="10 11">Mt.St.Helens-9</strain>
    </source>
</reference>
<dbReference type="SUPFAM" id="SSF103473">
    <property type="entry name" value="MFS general substrate transporter"/>
    <property type="match status" value="1"/>
</dbReference>
<feature type="transmembrane region" description="Helical" evidence="8">
    <location>
        <begin position="416"/>
        <end position="435"/>
    </location>
</feature>
<dbReference type="RefSeq" id="WP_058484316.1">
    <property type="nucleotide sequence ID" value="NZ_CAAAII010000001.1"/>
</dbReference>
<evidence type="ECO:0000256" key="4">
    <source>
        <dbReference type="ARBA" id="ARBA00022692"/>
    </source>
</evidence>
<keyword evidence="6 8" id="KW-1133">Transmembrane helix</keyword>
<dbReference type="Gene3D" id="1.20.1250.20">
    <property type="entry name" value="MFS general substrate transporter like domains"/>
    <property type="match status" value="1"/>
</dbReference>
<dbReference type="PANTHER" id="PTHR23517:SF15">
    <property type="entry name" value="PROTON-DEPENDENT OLIGOPEPTIDE FAMILY TRANSPORT PROTEIN"/>
    <property type="match status" value="1"/>
</dbReference>
<dbReference type="OrthoDB" id="9772725at2"/>
<evidence type="ECO:0000256" key="7">
    <source>
        <dbReference type="ARBA" id="ARBA00023136"/>
    </source>
</evidence>
<keyword evidence="2" id="KW-0813">Transport</keyword>
<dbReference type="InterPro" id="IPR050171">
    <property type="entry name" value="MFS_Transporters"/>
</dbReference>
<feature type="transmembrane region" description="Helical" evidence="8">
    <location>
        <begin position="348"/>
        <end position="370"/>
    </location>
</feature>
<evidence type="ECO:0000313" key="11">
    <source>
        <dbReference type="Proteomes" id="UP000054877"/>
    </source>
</evidence>
<dbReference type="GO" id="GO:1904680">
    <property type="term" value="F:peptide transmembrane transporter activity"/>
    <property type="evidence" value="ECO:0007669"/>
    <property type="project" value="InterPro"/>
</dbReference>
<keyword evidence="3" id="KW-1003">Cell membrane</keyword>
<protein>
    <submittedName>
        <fullName evidence="10">Peptide transport protein, POT family</fullName>
    </submittedName>
</protein>
<feature type="transmembrane region" description="Helical" evidence="8">
    <location>
        <begin position="240"/>
        <end position="259"/>
    </location>
</feature>
<dbReference type="Proteomes" id="UP000054877">
    <property type="component" value="Unassembled WGS sequence"/>
</dbReference>
<keyword evidence="7 8" id="KW-0472">Membrane</keyword>
<comment type="subcellular location">
    <subcellularLocation>
        <location evidence="1">Cell membrane</location>
        <topology evidence="1">Multi-pass membrane protein</topology>
    </subcellularLocation>
</comment>
<dbReference type="GO" id="GO:0005886">
    <property type="term" value="C:plasma membrane"/>
    <property type="evidence" value="ECO:0007669"/>
    <property type="project" value="UniProtKB-SubCell"/>
</dbReference>
<proteinExistence type="predicted"/>
<feature type="transmembrane region" description="Helical" evidence="8">
    <location>
        <begin position="107"/>
        <end position="131"/>
    </location>
</feature>
<dbReference type="PROSITE" id="PS50850">
    <property type="entry name" value="MFS"/>
    <property type="match status" value="1"/>
</dbReference>
<feature type="transmembrane region" description="Helical" evidence="8">
    <location>
        <begin position="382"/>
        <end position="404"/>
    </location>
</feature>
<feature type="transmembrane region" description="Helical" evidence="8">
    <location>
        <begin position="82"/>
        <end position="101"/>
    </location>
</feature>
<evidence type="ECO:0000256" key="8">
    <source>
        <dbReference type="SAM" id="Phobius"/>
    </source>
</evidence>
<dbReference type="InterPro" id="IPR005279">
    <property type="entry name" value="Dipep/tripep_permease"/>
</dbReference>
<keyword evidence="5" id="KW-0653">Protein transport</keyword>
<evidence type="ECO:0000256" key="1">
    <source>
        <dbReference type="ARBA" id="ARBA00004651"/>
    </source>
</evidence>
<dbReference type="GO" id="GO:0015833">
    <property type="term" value="P:peptide transport"/>
    <property type="evidence" value="ECO:0007669"/>
    <property type="project" value="UniProtKB-KW"/>
</dbReference>
<keyword evidence="11" id="KW-1185">Reference proteome</keyword>
<name>A0A0W0YYX3_LEGSP</name>
<accession>A0A0W0YYX3</accession>
<dbReference type="NCBIfam" id="TIGR00924">
    <property type="entry name" value="yjdL_sub1_fam"/>
    <property type="match status" value="1"/>
</dbReference>
<dbReference type="InterPro" id="IPR036259">
    <property type="entry name" value="MFS_trans_sf"/>
</dbReference>
<feature type="transmembrane region" description="Helical" evidence="8">
    <location>
        <begin position="316"/>
        <end position="336"/>
    </location>
</feature>
<evidence type="ECO:0000259" key="9">
    <source>
        <dbReference type="PROSITE" id="PS50850"/>
    </source>
</evidence>
<dbReference type="STRING" id="452.Lspi_2425"/>
<feature type="domain" description="Major facilitator superfamily (MFS) profile" evidence="9">
    <location>
        <begin position="275"/>
        <end position="501"/>
    </location>
</feature>
<dbReference type="PATRIC" id="fig|452.5.peg.2675"/>
<dbReference type="Pfam" id="PF00854">
    <property type="entry name" value="PTR2"/>
    <property type="match status" value="1"/>
</dbReference>
<sequence>MTIKDSNKSKWFNVPEGIVALFCIQIFSTLSFSVLYSTLVLYMTGTLGLPAKLANNITGIFVAFNFALHLLGGYWGGRFFSYRALFSLGMVAQIIGCVFLATVDKAYLYIGLAAFLTGCGLNVTCINCMLTQRFKPNDNRRETAFLFNYAGMNIGFFVGFSLSGYFQLSHNYQRLFLLSSLGNLLALLICLYYWHALGDNDSAYSRLGRKSQRRASGFGLMMVCLLPLVLSQLLHFADLAGKLVLFTGMVILVVAYMLAIRQNTREARDKIFAFIVLMVVSTVFWMLFQIGPMGLTHFIENNVQRHWLLMTIPPQWFQNINTISIVIGGPLLSIVLNRLRTKGVNVNIPCQFALALVLIGLAFAFLPIGITRADNLGLVSPGWVVLSFVLQSIGELLISPIGYAMIGALAPSSLQGVMMGMWMLTTGVGATLSSYSSNLMTANQNSVDPLITNAGYSQVFLCLGLISIAVGIMLYLLVPVLKRWIGDRPDAAVEHGNLVTV</sequence>
<keyword evidence="5" id="KW-0571">Peptide transport</keyword>
<feature type="transmembrane region" description="Helical" evidence="8">
    <location>
        <begin position="172"/>
        <end position="194"/>
    </location>
</feature>
<dbReference type="AlphaFoldDB" id="A0A0W0YYX3"/>